<evidence type="ECO:0000256" key="2">
    <source>
        <dbReference type="ARBA" id="ARBA00022723"/>
    </source>
</evidence>
<reference evidence="8" key="1">
    <citation type="journal article" date="2021" name="New Phytol.">
        <title>Evolutionary innovations through gain and loss of genes in the ectomycorrhizal Boletales.</title>
        <authorList>
            <person name="Wu G."/>
            <person name="Miyauchi S."/>
            <person name="Morin E."/>
            <person name="Kuo A."/>
            <person name="Drula E."/>
            <person name="Varga T."/>
            <person name="Kohler A."/>
            <person name="Feng B."/>
            <person name="Cao Y."/>
            <person name="Lipzen A."/>
            <person name="Daum C."/>
            <person name="Hundley H."/>
            <person name="Pangilinan J."/>
            <person name="Johnson J."/>
            <person name="Barry K."/>
            <person name="LaButti K."/>
            <person name="Ng V."/>
            <person name="Ahrendt S."/>
            <person name="Min B."/>
            <person name="Choi I.G."/>
            <person name="Park H."/>
            <person name="Plett J.M."/>
            <person name="Magnuson J."/>
            <person name="Spatafora J.W."/>
            <person name="Nagy L.G."/>
            <person name="Henrissat B."/>
            <person name="Grigoriev I.V."/>
            <person name="Yang Z.L."/>
            <person name="Xu J."/>
            <person name="Martin F.M."/>
        </authorList>
    </citation>
    <scope>NUCLEOTIDE SEQUENCE</scope>
    <source>
        <strain evidence="8">KKN 215</strain>
    </source>
</reference>
<dbReference type="InterPro" id="IPR007219">
    <property type="entry name" value="XnlR_reg_dom"/>
</dbReference>
<keyword evidence="5" id="KW-0539">Nucleus</keyword>
<feature type="region of interest" description="Disordered" evidence="6">
    <location>
        <begin position="71"/>
        <end position="195"/>
    </location>
</feature>
<dbReference type="PROSITE" id="PS00463">
    <property type="entry name" value="ZN2_CY6_FUNGAL_1"/>
    <property type="match status" value="1"/>
</dbReference>
<dbReference type="InterPro" id="IPR036864">
    <property type="entry name" value="Zn2-C6_fun-type_DNA-bd_sf"/>
</dbReference>
<gene>
    <name evidence="8" type="ORF">BXZ70DRAFT_1003254</name>
</gene>
<dbReference type="GO" id="GO:0000981">
    <property type="term" value="F:DNA-binding transcription factor activity, RNA polymerase II-specific"/>
    <property type="evidence" value="ECO:0007669"/>
    <property type="project" value="InterPro"/>
</dbReference>
<dbReference type="SUPFAM" id="SSF57701">
    <property type="entry name" value="Zn2/Cys6 DNA-binding domain"/>
    <property type="match status" value="1"/>
</dbReference>
<evidence type="ECO:0000256" key="6">
    <source>
        <dbReference type="SAM" id="MobiDB-lite"/>
    </source>
</evidence>
<feature type="domain" description="Zn(2)-C6 fungal-type" evidence="7">
    <location>
        <begin position="26"/>
        <end position="58"/>
    </location>
</feature>
<dbReference type="GO" id="GO:0005634">
    <property type="term" value="C:nucleus"/>
    <property type="evidence" value="ECO:0007669"/>
    <property type="project" value="UniProtKB-SubCell"/>
</dbReference>
<dbReference type="Pfam" id="PF04082">
    <property type="entry name" value="Fungal_trans"/>
    <property type="match status" value="1"/>
</dbReference>
<protein>
    <recommendedName>
        <fullName evidence="7">Zn(2)-C6 fungal-type domain-containing protein</fullName>
    </recommendedName>
</protein>
<dbReference type="GO" id="GO:0006351">
    <property type="term" value="P:DNA-templated transcription"/>
    <property type="evidence" value="ECO:0007669"/>
    <property type="project" value="InterPro"/>
</dbReference>
<dbReference type="SMART" id="SM00066">
    <property type="entry name" value="GAL4"/>
    <property type="match status" value="1"/>
</dbReference>
<evidence type="ECO:0000256" key="1">
    <source>
        <dbReference type="ARBA" id="ARBA00004123"/>
    </source>
</evidence>
<dbReference type="PANTHER" id="PTHR47338:SF5">
    <property type="entry name" value="ZN(II)2CYS6 TRANSCRIPTION FACTOR (EUROFUNG)"/>
    <property type="match status" value="1"/>
</dbReference>
<dbReference type="Pfam" id="PF00172">
    <property type="entry name" value="Zn_clus"/>
    <property type="match status" value="1"/>
</dbReference>
<dbReference type="GO" id="GO:0008270">
    <property type="term" value="F:zinc ion binding"/>
    <property type="evidence" value="ECO:0007669"/>
    <property type="project" value="InterPro"/>
</dbReference>
<dbReference type="PROSITE" id="PS50048">
    <property type="entry name" value="ZN2_CY6_FUNGAL_2"/>
    <property type="match status" value="1"/>
</dbReference>
<dbReference type="OrthoDB" id="2428527at2759"/>
<evidence type="ECO:0000256" key="5">
    <source>
        <dbReference type="ARBA" id="ARBA00023242"/>
    </source>
</evidence>
<evidence type="ECO:0000256" key="3">
    <source>
        <dbReference type="ARBA" id="ARBA00023015"/>
    </source>
</evidence>
<keyword evidence="2" id="KW-0479">Metal-binding</keyword>
<feature type="compositionally biased region" description="Polar residues" evidence="6">
    <location>
        <begin position="145"/>
        <end position="179"/>
    </location>
</feature>
<dbReference type="Gene3D" id="4.10.240.10">
    <property type="entry name" value="Zn(2)-C6 fungal-type DNA-binding domain"/>
    <property type="match status" value="1"/>
</dbReference>
<evidence type="ECO:0000259" key="7">
    <source>
        <dbReference type="PROSITE" id="PS50048"/>
    </source>
</evidence>
<comment type="subcellular location">
    <subcellularLocation>
        <location evidence="1">Nucleus</location>
    </subcellularLocation>
</comment>
<dbReference type="EMBL" id="JAEVFJ010000001">
    <property type="protein sequence ID" value="KAH8107822.1"/>
    <property type="molecule type" value="Genomic_DNA"/>
</dbReference>
<comment type="caution">
    <text evidence="8">The sequence shown here is derived from an EMBL/GenBank/DDBJ whole genome shotgun (WGS) entry which is preliminary data.</text>
</comment>
<dbReference type="CDD" id="cd00067">
    <property type="entry name" value="GAL4"/>
    <property type="match status" value="1"/>
</dbReference>
<dbReference type="PANTHER" id="PTHR47338">
    <property type="entry name" value="ZN(II)2CYS6 TRANSCRIPTION FACTOR (EUROFUNG)-RELATED"/>
    <property type="match status" value="1"/>
</dbReference>
<organism evidence="8 9">
    <name type="scientific">Cristinia sonorae</name>
    <dbReference type="NCBI Taxonomy" id="1940300"/>
    <lineage>
        <taxon>Eukaryota</taxon>
        <taxon>Fungi</taxon>
        <taxon>Dikarya</taxon>
        <taxon>Basidiomycota</taxon>
        <taxon>Agaricomycotina</taxon>
        <taxon>Agaricomycetes</taxon>
        <taxon>Agaricomycetidae</taxon>
        <taxon>Agaricales</taxon>
        <taxon>Pleurotineae</taxon>
        <taxon>Stephanosporaceae</taxon>
        <taxon>Cristinia</taxon>
    </lineage>
</organism>
<feature type="compositionally biased region" description="Polar residues" evidence="6">
    <location>
        <begin position="74"/>
        <end position="89"/>
    </location>
</feature>
<dbReference type="GO" id="GO:0003677">
    <property type="term" value="F:DNA binding"/>
    <property type="evidence" value="ECO:0007669"/>
    <property type="project" value="InterPro"/>
</dbReference>
<sequence>MDDIQFVLEAPHLAQGHKKRPRLVTSCDNCRLKKVKCIQANSNSQCEACSLANIPCRFKDREKYFAERRRIMSGSGSPEGSQRQSSTTPEAPLGTWIPAPTPNCAITSPTIPHYGRSSPTSIQRDNDALPRTSYASMTPHHPRTGRNSMSVPSVSSQQWSRPSNYHPSPISPSNSSFTPPSLFDPDQPDRPNTTFMPQLIQDFFHNLNSYFPFLNYEDTVHKFVTHSLPSLMANCIAALAVRYTTIPAIEQQGINMAIDAYSTNAETLFSSIIHGPSIDNLHALILLSWIEFKRSRSAAFCAYTQMAVQMALDLGLSNDKYALSSRSGHDRAMLQATWDSVSQLNTTANSMRL</sequence>
<dbReference type="Proteomes" id="UP000813824">
    <property type="component" value="Unassembled WGS sequence"/>
</dbReference>
<proteinExistence type="predicted"/>
<keyword evidence="4" id="KW-0804">Transcription</keyword>
<dbReference type="CDD" id="cd12148">
    <property type="entry name" value="fungal_TF_MHR"/>
    <property type="match status" value="1"/>
</dbReference>
<accession>A0A8K0XUL9</accession>
<name>A0A8K0XUL9_9AGAR</name>
<keyword evidence="3" id="KW-0805">Transcription regulation</keyword>
<evidence type="ECO:0000313" key="9">
    <source>
        <dbReference type="Proteomes" id="UP000813824"/>
    </source>
</evidence>
<dbReference type="AlphaFoldDB" id="A0A8K0XUL9"/>
<evidence type="ECO:0000313" key="8">
    <source>
        <dbReference type="EMBL" id="KAH8107822.1"/>
    </source>
</evidence>
<evidence type="ECO:0000256" key="4">
    <source>
        <dbReference type="ARBA" id="ARBA00023163"/>
    </source>
</evidence>
<dbReference type="InterPro" id="IPR050815">
    <property type="entry name" value="TF_fung"/>
</dbReference>
<dbReference type="InterPro" id="IPR001138">
    <property type="entry name" value="Zn2Cys6_DnaBD"/>
</dbReference>
<keyword evidence="9" id="KW-1185">Reference proteome</keyword>